<feature type="compositionally biased region" description="Low complexity" evidence="3">
    <location>
        <begin position="307"/>
        <end position="319"/>
    </location>
</feature>
<dbReference type="PANTHER" id="PTHR14270:SF0">
    <property type="entry name" value="NONSENSE-MEDIATED MRNA DECAY FACTOR SMG9"/>
    <property type="match status" value="1"/>
</dbReference>
<accession>A0AAD5ZCD0</accession>
<dbReference type="AlphaFoldDB" id="A0AAD5ZCD0"/>
<evidence type="ECO:0008006" key="6">
    <source>
        <dbReference type="Google" id="ProtNLM"/>
    </source>
</evidence>
<proteinExistence type="inferred from homology"/>
<dbReference type="EMBL" id="JAMRDG010000002">
    <property type="protein sequence ID" value="KAJ3690913.1"/>
    <property type="molecule type" value="Genomic_DNA"/>
</dbReference>
<feature type="region of interest" description="Disordered" evidence="3">
    <location>
        <begin position="307"/>
        <end position="327"/>
    </location>
</feature>
<dbReference type="InterPro" id="IPR027417">
    <property type="entry name" value="P-loop_NTPase"/>
</dbReference>
<dbReference type="GO" id="GO:0000184">
    <property type="term" value="P:nuclear-transcribed mRNA catabolic process, nonsense-mediated decay"/>
    <property type="evidence" value="ECO:0007669"/>
    <property type="project" value="UniProtKB-KW"/>
</dbReference>
<gene>
    <name evidence="4" type="ORF">LUZ61_020077</name>
</gene>
<protein>
    <recommendedName>
        <fullName evidence="6">Protein SMG9</fullName>
    </recommendedName>
</protein>
<dbReference type="Gene3D" id="3.40.50.300">
    <property type="entry name" value="P-loop containing nucleotide triphosphate hydrolases"/>
    <property type="match status" value="1"/>
</dbReference>
<organism evidence="4 5">
    <name type="scientific">Rhynchospora tenuis</name>
    <dbReference type="NCBI Taxonomy" id="198213"/>
    <lineage>
        <taxon>Eukaryota</taxon>
        <taxon>Viridiplantae</taxon>
        <taxon>Streptophyta</taxon>
        <taxon>Embryophyta</taxon>
        <taxon>Tracheophyta</taxon>
        <taxon>Spermatophyta</taxon>
        <taxon>Magnoliopsida</taxon>
        <taxon>Liliopsida</taxon>
        <taxon>Poales</taxon>
        <taxon>Cyperaceae</taxon>
        <taxon>Cyperoideae</taxon>
        <taxon>Rhynchosporeae</taxon>
        <taxon>Rhynchospora</taxon>
    </lineage>
</organism>
<dbReference type="SUPFAM" id="SSF52540">
    <property type="entry name" value="P-loop containing nucleoside triphosphate hydrolases"/>
    <property type="match status" value="1"/>
</dbReference>
<keyword evidence="5" id="KW-1185">Reference proteome</keyword>
<keyword evidence="2" id="KW-0866">Nonsense-mediated mRNA decay</keyword>
<reference evidence="4 5" key="1">
    <citation type="journal article" date="2022" name="Cell">
        <title>Repeat-based holocentromeres influence genome architecture and karyotype evolution.</title>
        <authorList>
            <person name="Hofstatter P.G."/>
            <person name="Thangavel G."/>
            <person name="Lux T."/>
            <person name="Neumann P."/>
            <person name="Vondrak T."/>
            <person name="Novak P."/>
            <person name="Zhang M."/>
            <person name="Costa L."/>
            <person name="Castellani M."/>
            <person name="Scott A."/>
            <person name="Toegelov H."/>
            <person name="Fuchs J."/>
            <person name="Mata-Sucre Y."/>
            <person name="Dias Y."/>
            <person name="Vanzela A.L.L."/>
            <person name="Huettel B."/>
            <person name="Almeida C.C.S."/>
            <person name="Simkova H."/>
            <person name="Souza G."/>
            <person name="Pedrosa-Harand A."/>
            <person name="Macas J."/>
            <person name="Mayer K.F.X."/>
            <person name="Houben A."/>
            <person name="Marques A."/>
        </authorList>
    </citation>
    <scope>NUCLEOTIDE SEQUENCE [LARGE SCALE GENOMIC DNA]</scope>
    <source>
        <strain evidence="4">RhyTen1mFocal</strain>
    </source>
</reference>
<evidence type="ECO:0000256" key="1">
    <source>
        <dbReference type="ARBA" id="ARBA00007712"/>
    </source>
</evidence>
<comment type="caution">
    <text evidence="4">The sequence shown here is derived from an EMBL/GenBank/DDBJ whole genome shotgun (WGS) entry which is preliminary data.</text>
</comment>
<evidence type="ECO:0000256" key="3">
    <source>
        <dbReference type="SAM" id="MobiDB-lite"/>
    </source>
</evidence>
<feature type="region of interest" description="Disordered" evidence="3">
    <location>
        <begin position="1"/>
        <end position="67"/>
    </location>
</feature>
<evidence type="ECO:0000256" key="2">
    <source>
        <dbReference type="ARBA" id="ARBA00023161"/>
    </source>
</evidence>
<name>A0AAD5ZCD0_9POAL</name>
<dbReference type="InterPro" id="IPR039177">
    <property type="entry name" value="SMG9"/>
</dbReference>
<dbReference type="Proteomes" id="UP001210211">
    <property type="component" value="Unassembled WGS sequence"/>
</dbReference>
<dbReference type="PANTHER" id="PTHR14270">
    <property type="entry name" value="NONSENSE-MEDIATED MRNA DECAY FACTOR SMG9"/>
    <property type="match status" value="1"/>
</dbReference>
<comment type="similarity">
    <text evidence="1">Belongs to the SMG9 family.</text>
</comment>
<sequence length="415" mass="44585">MAGGAPPPGGGGPSAASSQPKILLTKPPSIGAVNNIALGRRDEDSSAGTAGGGSAGPTARSSSRSAPQPASLSLLSAESWELQIDRVLPFLTENNDFVVVGVIGPAGVGKSTILNELYGYDASSPGMVLPFATQTDEMRALSKHCSAGIELRVSNERLILLDTQPVFSPTVLADMIKPDGSCAIPVMSGEPLSAEMAHELMGIQMALFLASVCNIVLIVSERINDISMWQLMLTVDLMKHKIPDPSQALNFAPDKDNRSTSQANIDEYMSDLVFVHTKLREQDFSPPKLEHARKTLNKFLETSFASSSRSSFSEPNGSSDVSGSNREDSDAAHQMFFIPNRATQEGASQFECTSYSCAVGSLRDRILSMNPRSFSKIISERDWLRGSAKIWDLVKKSPVIANYSNTLQEAGLFRK</sequence>
<evidence type="ECO:0000313" key="5">
    <source>
        <dbReference type="Proteomes" id="UP001210211"/>
    </source>
</evidence>
<evidence type="ECO:0000313" key="4">
    <source>
        <dbReference type="EMBL" id="KAJ3690913.1"/>
    </source>
</evidence>
<feature type="compositionally biased region" description="Low complexity" evidence="3">
    <location>
        <begin position="56"/>
        <end position="67"/>
    </location>
</feature>
<feature type="compositionally biased region" description="Pro residues" evidence="3">
    <location>
        <begin position="1"/>
        <end position="10"/>
    </location>
</feature>